<comment type="caution">
    <text evidence="1">The sequence shown here is derived from an EMBL/GenBank/DDBJ whole genome shotgun (WGS) entry which is preliminary data.</text>
</comment>
<organism evidence="1 2">
    <name type="scientific">Racocetra fulgida</name>
    <dbReference type="NCBI Taxonomy" id="60492"/>
    <lineage>
        <taxon>Eukaryota</taxon>
        <taxon>Fungi</taxon>
        <taxon>Fungi incertae sedis</taxon>
        <taxon>Mucoromycota</taxon>
        <taxon>Glomeromycotina</taxon>
        <taxon>Glomeromycetes</taxon>
        <taxon>Diversisporales</taxon>
        <taxon>Gigasporaceae</taxon>
        <taxon>Racocetra</taxon>
    </lineage>
</organism>
<dbReference type="AlphaFoldDB" id="A0A9N9CTR5"/>
<accession>A0A9N9CTR5</accession>
<reference evidence="1" key="1">
    <citation type="submission" date="2021-06" db="EMBL/GenBank/DDBJ databases">
        <authorList>
            <person name="Kallberg Y."/>
            <person name="Tangrot J."/>
            <person name="Rosling A."/>
        </authorList>
    </citation>
    <scope>NUCLEOTIDE SEQUENCE</scope>
    <source>
        <strain evidence="1">IN212</strain>
    </source>
</reference>
<proteinExistence type="predicted"/>
<protein>
    <submittedName>
        <fullName evidence="1">12848_t:CDS:1</fullName>
    </submittedName>
</protein>
<keyword evidence="2" id="KW-1185">Reference proteome</keyword>
<name>A0A9N9CTR5_9GLOM</name>
<gene>
    <name evidence="1" type="ORF">RFULGI_LOCUS7003</name>
</gene>
<sequence length="491" mass="57169">MSSQNHNDNASHQRVGYRIADLTHAVIQATFQNLESIKEIFLQKNIEIEQFHKDQQQSENSRNFERSTEVANLELFGPLFNKAMNIPTQLNTEIDQFHKEIKLTNLIKNQKQKIFNDFLNILPEKELVRQLIVTYLEYKKGEKNRAPSLKLKKECCKIEGELEGKLGEEFVENLQLILNDCEELVRWETELDEIPEGKAFLIKEQKNILQTTDDSKNRRFVEQHKAIHKDQIRRRDTISEMKILELSTELKVRREEMEETRKMINAAINNRFEISGCSFFNVSGNLTGNINQITYQIQYKLIELKRKYQALDSTNKLQSDQQKLKKTILVLAAKRIFATARKDTIDSLITIYNKLDDFVKKFGKLATLTRYIGDLEEIISILPGGTIFVKLLEKDTLAIINIFKKHSAIEHAQKFEDYLVEDKKALTLLQETYQSLASSIQENQTRIRPVISQILKLNQNHFSQYGNFFTGEDGELLQKEVAELLNNLVNQ</sequence>
<feature type="non-terminal residue" evidence="1">
    <location>
        <position position="1"/>
    </location>
</feature>
<evidence type="ECO:0000313" key="1">
    <source>
        <dbReference type="EMBL" id="CAG8611757.1"/>
    </source>
</evidence>
<dbReference type="EMBL" id="CAJVPZ010009689">
    <property type="protein sequence ID" value="CAG8611757.1"/>
    <property type="molecule type" value="Genomic_DNA"/>
</dbReference>
<dbReference type="OrthoDB" id="2449142at2759"/>
<dbReference type="Proteomes" id="UP000789396">
    <property type="component" value="Unassembled WGS sequence"/>
</dbReference>
<evidence type="ECO:0000313" key="2">
    <source>
        <dbReference type="Proteomes" id="UP000789396"/>
    </source>
</evidence>